<name>A0A0C2WB71_AMAMK</name>
<dbReference type="Proteomes" id="UP000054549">
    <property type="component" value="Unassembled WGS sequence"/>
</dbReference>
<dbReference type="STRING" id="946122.A0A0C2WB71"/>
<dbReference type="EMBL" id="KN819222">
    <property type="protein sequence ID" value="KIL53836.1"/>
    <property type="molecule type" value="Genomic_DNA"/>
</dbReference>
<sequence>MLSYIVPKPKLSSDLVQAATPILTKEAQTHEQPTAALASLLSGHVSMLLQPDVDEPLPAETTALIAKEINNAKAGTKRGFCVLAGAVLFEGDTILSTEKGIIFAHVILPSLDSKWRAYRRLYCRLCSPRLFCSLRKVWYVKRCRKCFI</sequence>
<evidence type="ECO:0000313" key="3">
    <source>
        <dbReference type="Proteomes" id="UP000054549"/>
    </source>
</evidence>
<proteinExistence type="predicted"/>
<reference evidence="2 3" key="1">
    <citation type="submission" date="2014-04" db="EMBL/GenBank/DDBJ databases">
        <title>Evolutionary Origins and Diversification of the Mycorrhizal Mutualists.</title>
        <authorList>
            <consortium name="DOE Joint Genome Institute"/>
            <consortium name="Mycorrhizal Genomics Consortium"/>
            <person name="Kohler A."/>
            <person name="Kuo A."/>
            <person name="Nagy L.G."/>
            <person name="Floudas D."/>
            <person name="Copeland A."/>
            <person name="Barry K.W."/>
            <person name="Cichocki N."/>
            <person name="Veneault-Fourrey C."/>
            <person name="LaButti K."/>
            <person name="Lindquist E.A."/>
            <person name="Lipzen A."/>
            <person name="Lundell T."/>
            <person name="Morin E."/>
            <person name="Murat C."/>
            <person name="Riley R."/>
            <person name="Ohm R."/>
            <person name="Sun H."/>
            <person name="Tunlid A."/>
            <person name="Henrissat B."/>
            <person name="Grigoriev I.V."/>
            <person name="Hibbett D.S."/>
            <person name="Martin F."/>
        </authorList>
    </citation>
    <scope>NUCLEOTIDE SEQUENCE [LARGE SCALE GENOMIC DNA]</scope>
    <source>
        <strain evidence="2 3">Koide BX008</strain>
    </source>
</reference>
<keyword evidence="3" id="KW-1185">Reference proteome</keyword>
<gene>
    <name evidence="2" type="ORF">M378DRAFT_174552</name>
</gene>
<organism evidence="2 3">
    <name type="scientific">Amanita muscaria (strain Koide BX008)</name>
    <dbReference type="NCBI Taxonomy" id="946122"/>
    <lineage>
        <taxon>Eukaryota</taxon>
        <taxon>Fungi</taxon>
        <taxon>Dikarya</taxon>
        <taxon>Basidiomycota</taxon>
        <taxon>Agaricomycotina</taxon>
        <taxon>Agaricomycetes</taxon>
        <taxon>Agaricomycetidae</taxon>
        <taxon>Agaricales</taxon>
        <taxon>Pluteineae</taxon>
        <taxon>Amanitaceae</taxon>
        <taxon>Amanita</taxon>
    </lineage>
</organism>
<dbReference type="AlphaFoldDB" id="A0A0C2WB71"/>
<evidence type="ECO:0000259" key="1">
    <source>
        <dbReference type="Pfam" id="PF12074"/>
    </source>
</evidence>
<evidence type="ECO:0000313" key="2">
    <source>
        <dbReference type="EMBL" id="KIL53836.1"/>
    </source>
</evidence>
<dbReference type="InParanoid" id="A0A0C2WB71"/>
<accession>A0A0C2WB71</accession>
<feature type="non-terminal residue" evidence="2">
    <location>
        <position position="148"/>
    </location>
</feature>
<dbReference type="InterPro" id="IPR022716">
    <property type="entry name" value="Gcn1_N"/>
</dbReference>
<dbReference type="HOGENOM" id="CLU_1763128_0_0_1"/>
<feature type="domain" description="Gcn1 N-terminal" evidence="1">
    <location>
        <begin position="1"/>
        <end position="116"/>
    </location>
</feature>
<dbReference type="Pfam" id="PF12074">
    <property type="entry name" value="Gcn1_N"/>
    <property type="match status" value="1"/>
</dbReference>
<protein>
    <recommendedName>
        <fullName evidence="1">Gcn1 N-terminal domain-containing protein</fullName>
    </recommendedName>
</protein>